<reference evidence="2" key="1">
    <citation type="journal article" date="2019" name="Int. J. Syst. Evol. Microbiol.">
        <title>The Global Catalogue of Microorganisms (GCM) 10K type strain sequencing project: providing services to taxonomists for standard genome sequencing and annotation.</title>
        <authorList>
            <consortium name="The Broad Institute Genomics Platform"/>
            <consortium name="The Broad Institute Genome Sequencing Center for Infectious Disease"/>
            <person name="Wu L."/>
            <person name="Ma J."/>
        </authorList>
    </citation>
    <scope>NUCLEOTIDE SEQUENCE [LARGE SCALE GENOMIC DNA]</scope>
    <source>
        <strain evidence="2">CGMCC 1.15928</strain>
    </source>
</reference>
<comment type="caution">
    <text evidence="1">The sequence shown here is derived from an EMBL/GenBank/DDBJ whole genome shotgun (WGS) entry which is preliminary data.</text>
</comment>
<gene>
    <name evidence="1" type="ORF">GCM10011503_12330</name>
</gene>
<protein>
    <submittedName>
        <fullName evidence="1">Uncharacterized protein</fullName>
    </submittedName>
</protein>
<evidence type="ECO:0000313" key="1">
    <source>
        <dbReference type="EMBL" id="GGB65031.1"/>
    </source>
</evidence>
<evidence type="ECO:0000313" key="2">
    <source>
        <dbReference type="Proteomes" id="UP000628854"/>
    </source>
</evidence>
<name>A0ABQ1JFI6_9PROT</name>
<dbReference type="EMBL" id="BMKF01000001">
    <property type="protein sequence ID" value="GGB65031.1"/>
    <property type="molecule type" value="Genomic_DNA"/>
</dbReference>
<accession>A0ABQ1JFI6</accession>
<proteinExistence type="predicted"/>
<sequence length="61" mass="6935">MIRMKMGEECLSDLGNGDAGLRQLAHHSVTSIDKVMRPIDAQQACWLRPQLTGYRPPRRTK</sequence>
<dbReference type="Proteomes" id="UP000628854">
    <property type="component" value="Unassembled WGS sequence"/>
</dbReference>
<keyword evidence="2" id="KW-1185">Reference proteome</keyword>
<organism evidence="1 2">
    <name type="scientific">Henriciella pelagia</name>
    <dbReference type="NCBI Taxonomy" id="1977912"/>
    <lineage>
        <taxon>Bacteria</taxon>
        <taxon>Pseudomonadati</taxon>
        <taxon>Pseudomonadota</taxon>
        <taxon>Alphaproteobacteria</taxon>
        <taxon>Hyphomonadales</taxon>
        <taxon>Hyphomonadaceae</taxon>
        <taxon>Henriciella</taxon>
    </lineage>
</organism>